<dbReference type="InterPro" id="IPR011545">
    <property type="entry name" value="DEAD/DEAH_box_helicase_dom"/>
</dbReference>
<dbReference type="Pfam" id="PF00270">
    <property type="entry name" value="DEAD"/>
    <property type="match status" value="1"/>
</dbReference>
<dbReference type="EMBL" id="JADKNH010000002">
    <property type="protein sequence ID" value="MBF4692447.1"/>
    <property type="molecule type" value="Genomic_DNA"/>
</dbReference>
<evidence type="ECO:0000256" key="7">
    <source>
        <dbReference type="RuleBase" id="RU000492"/>
    </source>
</evidence>
<evidence type="ECO:0000313" key="12">
    <source>
        <dbReference type="EMBL" id="MBF4692447.1"/>
    </source>
</evidence>
<evidence type="ECO:0000259" key="9">
    <source>
        <dbReference type="PROSITE" id="PS51192"/>
    </source>
</evidence>
<dbReference type="CDD" id="cd00268">
    <property type="entry name" value="DEADc"/>
    <property type="match status" value="1"/>
</dbReference>
<organism evidence="12 13">
    <name type="scientific">Fusibacter ferrireducens</name>
    <dbReference type="NCBI Taxonomy" id="2785058"/>
    <lineage>
        <taxon>Bacteria</taxon>
        <taxon>Bacillati</taxon>
        <taxon>Bacillota</taxon>
        <taxon>Clostridia</taxon>
        <taxon>Eubacteriales</taxon>
        <taxon>Eubacteriales Family XII. Incertae Sedis</taxon>
        <taxon>Fusibacter</taxon>
    </lineage>
</organism>
<dbReference type="PROSITE" id="PS51192">
    <property type="entry name" value="HELICASE_ATP_BIND_1"/>
    <property type="match status" value="1"/>
</dbReference>
<dbReference type="InterPro" id="IPR044742">
    <property type="entry name" value="DEAD/DEAH_RhlB"/>
</dbReference>
<dbReference type="Gene3D" id="3.30.70.330">
    <property type="match status" value="1"/>
</dbReference>
<keyword evidence="4 7" id="KW-0067">ATP-binding</keyword>
<evidence type="ECO:0000259" key="11">
    <source>
        <dbReference type="PROSITE" id="PS51195"/>
    </source>
</evidence>
<reference evidence="12 13" key="1">
    <citation type="submission" date="2020-11" db="EMBL/GenBank/DDBJ databases">
        <title>Fusibacter basophilias sp. nov.</title>
        <authorList>
            <person name="Qiu D."/>
        </authorList>
    </citation>
    <scope>NUCLEOTIDE SEQUENCE [LARGE SCALE GENOMIC DNA]</scope>
    <source>
        <strain evidence="12 13">Q10-2</strain>
    </source>
</reference>
<keyword evidence="1 7" id="KW-0547">Nucleotide-binding</keyword>
<dbReference type="InterPro" id="IPR027417">
    <property type="entry name" value="P-loop_NTPase"/>
</dbReference>
<feature type="domain" description="Helicase ATP-binding" evidence="9">
    <location>
        <begin position="61"/>
        <end position="231"/>
    </location>
</feature>
<dbReference type="SMART" id="SM00487">
    <property type="entry name" value="DEXDc"/>
    <property type="match status" value="1"/>
</dbReference>
<evidence type="ECO:0000256" key="2">
    <source>
        <dbReference type="ARBA" id="ARBA00022801"/>
    </source>
</evidence>
<dbReference type="InterPro" id="IPR001650">
    <property type="entry name" value="Helicase_C-like"/>
</dbReference>
<proteinExistence type="inferred from homology"/>
<dbReference type="InterPro" id="IPR012677">
    <property type="entry name" value="Nucleotide-bd_a/b_plait_sf"/>
</dbReference>
<feature type="domain" description="DEAD-box RNA helicase Q" evidence="11">
    <location>
        <begin position="30"/>
        <end position="58"/>
    </location>
</feature>
<dbReference type="PANTHER" id="PTHR47959">
    <property type="entry name" value="ATP-DEPENDENT RNA HELICASE RHLE-RELATED"/>
    <property type="match status" value="1"/>
</dbReference>
<dbReference type="PROSITE" id="PS51195">
    <property type="entry name" value="Q_MOTIF"/>
    <property type="match status" value="1"/>
</dbReference>
<dbReference type="PANTHER" id="PTHR47959:SF1">
    <property type="entry name" value="ATP-DEPENDENT RNA HELICASE DBPA"/>
    <property type="match status" value="1"/>
</dbReference>
<keyword evidence="3 7" id="KW-0347">Helicase</keyword>
<dbReference type="InterPro" id="IPR000629">
    <property type="entry name" value="RNA-helicase_DEAD-box_CS"/>
</dbReference>
<feature type="domain" description="Helicase C-terminal" evidence="10">
    <location>
        <begin position="242"/>
        <end position="404"/>
    </location>
</feature>
<dbReference type="RefSeq" id="WP_194700677.1">
    <property type="nucleotide sequence ID" value="NZ_JADKNH010000002.1"/>
</dbReference>
<dbReference type="InterPro" id="IPR014001">
    <property type="entry name" value="Helicase_ATP-bd"/>
</dbReference>
<gene>
    <name evidence="12" type="ORF">ISU02_04930</name>
</gene>
<dbReference type="Pfam" id="PF00271">
    <property type="entry name" value="Helicase_C"/>
    <property type="match status" value="1"/>
</dbReference>
<dbReference type="Proteomes" id="UP000614200">
    <property type="component" value="Unassembled WGS sequence"/>
</dbReference>
<dbReference type="SMART" id="SM00490">
    <property type="entry name" value="HELICc"/>
    <property type="match status" value="1"/>
</dbReference>
<dbReference type="SUPFAM" id="SSF52540">
    <property type="entry name" value="P-loop containing nucleoside triphosphate hydrolases"/>
    <property type="match status" value="1"/>
</dbReference>
<dbReference type="PROSITE" id="PS00039">
    <property type="entry name" value="DEAD_ATP_HELICASE"/>
    <property type="match status" value="1"/>
</dbReference>
<evidence type="ECO:0000256" key="1">
    <source>
        <dbReference type="ARBA" id="ARBA00022741"/>
    </source>
</evidence>
<evidence type="ECO:0000256" key="5">
    <source>
        <dbReference type="ARBA" id="ARBA00038437"/>
    </source>
</evidence>
<dbReference type="PROSITE" id="PS51194">
    <property type="entry name" value="HELICASE_CTER"/>
    <property type="match status" value="1"/>
</dbReference>
<evidence type="ECO:0000256" key="8">
    <source>
        <dbReference type="SAM" id="MobiDB-lite"/>
    </source>
</evidence>
<evidence type="ECO:0000256" key="6">
    <source>
        <dbReference type="PROSITE-ProRule" id="PRU00552"/>
    </source>
</evidence>
<dbReference type="InterPro" id="IPR014014">
    <property type="entry name" value="RNA_helicase_DEAD_Q_motif"/>
</dbReference>
<dbReference type="Pfam" id="PF03880">
    <property type="entry name" value="DbpA"/>
    <property type="match status" value="1"/>
</dbReference>
<dbReference type="CDD" id="cd18787">
    <property type="entry name" value="SF2_C_DEAD"/>
    <property type="match status" value="1"/>
</dbReference>
<feature type="short sequence motif" description="Q motif" evidence="6">
    <location>
        <begin position="30"/>
        <end position="58"/>
    </location>
</feature>
<dbReference type="GO" id="GO:0004386">
    <property type="term" value="F:helicase activity"/>
    <property type="evidence" value="ECO:0007669"/>
    <property type="project" value="UniProtKB-KW"/>
</dbReference>
<accession>A0ABR9ZPQ6</accession>
<evidence type="ECO:0000256" key="3">
    <source>
        <dbReference type="ARBA" id="ARBA00022806"/>
    </source>
</evidence>
<evidence type="ECO:0000259" key="10">
    <source>
        <dbReference type="PROSITE" id="PS51194"/>
    </source>
</evidence>
<comment type="similarity">
    <text evidence="5 7">Belongs to the DEAD box helicase family.</text>
</comment>
<sequence length="499" mass="56482">MSEIKAINEEQEIINGKQETMNEALGNGIEKFKDYPLDHQIKRALSALGFTRPLEVQSITMPLILQGQDLIVKAQTGSGKTAAFAIPICEKIDVELERPQALILAPTRELAVQVKEDIVDIGKYKGLKFCALYGKQPMEIQRKELKQNPHVIVATPGRMMDHILNKNVKLSDIKYLVIDEADEMLIMGFKAQLEAIIKKLPLDRVTLLFSATVPEEVHTLSQMYMINPQYIEVESDVPNIEKIEQIYYAVDGLKKVDFMKKMIKHERPEKTIIFCNTQEQVDNLFEIMRKWDRSTCAVHGGMAQSLRMEKMRAFKKGEYKTLIATDLAARGLHVRGITHVINYGVPFDHENYVHRIGRTGRVDEHGIAITLVIPSEMERFNALEAFLGYKIPCKGGHVQKKPKISSEKKNAKNRYKASPQKSIEVRIQINAGVGNSNLKRSDILSAIKSMNGIVSEDIGKIDMKEKITSIGILNGKERLVIKGFESKKMRGKLYRAKRG</sequence>
<evidence type="ECO:0000256" key="4">
    <source>
        <dbReference type="ARBA" id="ARBA00022840"/>
    </source>
</evidence>
<dbReference type="Gene3D" id="3.40.50.300">
    <property type="entry name" value="P-loop containing nucleotide triphosphate hydrolases"/>
    <property type="match status" value="2"/>
</dbReference>
<keyword evidence="2 7" id="KW-0378">Hydrolase</keyword>
<comment type="caution">
    <text evidence="12">The sequence shown here is derived from an EMBL/GenBank/DDBJ whole genome shotgun (WGS) entry which is preliminary data.</text>
</comment>
<protein>
    <submittedName>
        <fullName evidence="12">DEAD/DEAH box helicase</fullName>
    </submittedName>
</protein>
<evidence type="ECO:0000313" key="13">
    <source>
        <dbReference type="Proteomes" id="UP000614200"/>
    </source>
</evidence>
<name>A0ABR9ZPQ6_9FIRM</name>
<keyword evidence="13" id="KW-1185">Reference proteome</keyword>
<feature type="region of interest" description="Disordered" evidence="8">
    <location>
        <begin position="398"/>
        <end position="417"/>
    </location>
</feature>
<dbReference type="InterPro" id="IPR050079">
    <property type="entry name" value="DEAD_box_RNA_helicase"/>
</dbReference>
<dbReference type="InterPro" id="IPR005580">
    <property type="entry name" value="DbpA/CsdA_RNA-bd_dom"/>
</dbReference>